<reference evidence="10 11" key="1">
    <citation type="submission" date="2024-11" db="EMBL/GenBank/DDBJ databases">
        <title>Adaptive evolution of stress response genes in parasites aligns with host niche diversity.</title>
        <authorList>
            <person name="Hahn C."/>
            <person name="Resl P."/>
        </authorList>
    </citation>
    <scope>NUCLEOTIDE SEQUENCE [LARGE SCALE GENOMIC DNA]</scope>
    <source>
        <strain evidence="10">EGGRZ-B1_66</strain>
        <tissue evidence="10">Body</tissue>
    </source>
</reference>
<evidence type="ECO:0000256" key="7">
    <source>
        <dbReference type="ARBA" id="ARBA00023224"/>
    </source>
</evidence>
<dbReference type="InterPro" id="IPR000276">
    <property type="entry name" value="GPCR_Rhodpsn"/>
</dbReference>
<feature type="domain" description="G-protein coupled receptors family 1 profile" evidence="9">
    <location>
        <begin position="1"/>
        <end position="114"/>
    </location>
</feature>
<evidence type="ECO:0000313" key="11">
    <source>
        <dbReference type="Proteomes" id="UP001626550"/>
    </source>
</evidence>
<proteinExistence type="predicted"/>
<dbReference type="SUPFAM" id="SSF81321">
    <property type="entry name" value="Family A G protein-coupled receptor-like"/>
    <property type="match status" value="1"/>
</dbReference>
<dbReference type="Pfam" id="PF00001">
    <property type="entry name" value="7tm_1"/>
    <property type="match status" value="1"/>
</dbReference>
<dbReference type="Gene3D" id="1.20.1070.10">
    <property type="entry name" value="Rhodopsin 7-helix transmembrane proteins"/>
    <property type="match status" value="1"/>
</dbReference>
<evidence type="ECO:0000256" key="8">
    <source>
        <dbReference type="SAM" id="Phobius"/>
    </source>
</evidence>
<sequence>SVVAYSNTFIHVVISVKRWQAICRPLTHRATLKEATIVILMVWFGASLLATHRAVEMNLRLPDYNQSDANDTYATCQANEHNYQGLVTMTRFVFFWVLPFLWMAFAYAMISHRLWFAEIPGYKSGLRHVLILNWKYRRFQFTEDVDVCRGQLRPY</sequence>
<dbReference type="InterPro" id="IPR017452">
    <property type="entry name" value="GPCR_Rhodpsn_7TM"/>
</dbReference>
<dbReference type="PROSITE" id="PS50262">
    <property type="entry name" value="G_PROTEIN_RECEP_F1_2"/>
    <property type="match status" value="1"/>
</dbReference>
<keyword evidence="6" id="KW-0675">Receptor</keyword>
<keyword evidence="3 8" id="KW-1133">Transmembrane helix</keyword>
<accession>A0ABD2PX87</accession>
<feature type="non-terminal residue" evidence="10">
    <location>
        <position position="1"/>
    </location>
</feature>
<organism evidence="10 11">
    <name type="scientific">Cichlidogyrus casuarinus</name>
    <dbReference type="NCBI Taxonomy" id="1844966"/>
    <lineage>
        <taxon>Eukaryota</taxon>
        <taxon>Metazoa</taxon>
        <taxon>Spiralia</taxon>
        <taxon>Lophotrochozoa</taxon>
        <taxon>Platyhelminthes</taxon>
        <taxon>Monogenea</taxon>
        <taxon>Monopisthocotylea</taxon>
        <taxon>Dactylogyridea</taxon>
        <taxon>Ancyrocephalidae</taxon>
        <taxon>Cichlidogyrus</taxon>
    </lineage>
</organism>
<feature type="transmembrane region" description="Helical" evidence="8">
    <location>
        <begin position="92"/>
        <end position="110"/>
    </location>
</feature>
<evidence type="ECO:0000256" key="5">
    <source>
        <dbReference type="ARBA" id="ARBA00023136"/>
    </source>
</evidence>
<keyword evidence="4" id="KW-0297">G-protein coupled receptor</keyword>
<dbReference type="GO" id="GO:0004930">
    <property type="term" value="F:G protein-coupled receptor activity"/>
    <property type="evidence" value="ECO:0007669"/>
    <property type="project" value="UniProtKB-KW"/>
</dbReference>
<dbReference type="Proteomes" id="UP001626550">
    <property type="component" value="Unassembled WGS sequence"/>
</dbReference>
<evidence type="ECO:0000256" key="2">
    <source>
        <dbReference type="ARBA" id="ARBA00022692"/>
    </source>
</evidence>
<keyword evidence="11" id="KW-1185">Reference proteome</keyword>
<comment type="subcellular location">
    <subcellularLocation>
        <location evidence="1">Membrane</location>
        <topology evidence="1">Multi-pass membrane protein</topology>
    </subcellularLocation>
</comment>
<dbReference type="EMBL" id="JBJKFK010002167">
    <property type="protein sequence ID" value="KAL3311527.1"/>
    <property type="molecule type" value="Genomic_DNA"/>
</dbReference>
<name>A0ABD2PX87_9PLAT</name>
<evidence type="ECO:0000256" key="1">
    <source>
        <dbReference type="ARBA" id="ARBA00004141"/>
    </source>
</evidence>
<evidence type="ECO:0000256" key="4">
    <source>
        <dbReference type="ARBA" id="ARBA00023040"/>
    </source>
</evidence>
<protein>
    <recommendedName>
        <fullName evidence="9">G-protein coupled receptors family 1 profile domain-containing protein</fullName>
    </recommendedName>
</protein>
<keyword evidence="2 8" id="KW-0812">Transmembrane</keyword>
<dbReference type="PANTHER" id="PTHR24238">
    <property type="entry name" value="G-PROTEIN COUPLED RECEPTOR"/>
    <property type="match status" value="1"/>
</dbReference>
<evidence type="ECO:0000259" key="9">
    <source>
        <dbReference type="PROSITE" id="PS50262"/>
    </source>
</evidence>
<evidence type="ECO:0000256" key="6">
    <source>
        <dbReference type="ARBA" id="ARBA00023170"/>
    </source>
</evidence>
<dbReference type="GO" id="GO:0016020">
    <property type="term" value="C:membrane"/>
    <property type="evidence" value="ECO:0007669"/>
    <property type="project" value="UniProtKB-SubCell"/>
</dbReference>
<keyword evidence="7" id="KW-0807">Transducer</keyword>
<evidence type="ECO:0000256" key="3">
    <source>
        <dbReference type="ARBA" id="ARBA00022989"/>
    </source>
</evidence>
<evidence type="ECO:0000313" key="10">
    <source>
        <dbReference type="EMBL" id="KAL3311527.1"/>
    </source>
</evidence>
<comment type="caution">
    <text evidence="10">The sequence shown here is derived from an EMBL/GenBank/DDBJ whole genome shotgun (WGS) entry which is preliminary data.</text>
</comment>
<keyword evidence="5 8" id="KW-0472">Membrane</keyword>
<dbReference type="AlphaFoldDB" id="A0ABD2PX87"/>
<gene>
    <name evidence="10" type="ORF">Ciccas_009891</name>
</gene>